<proteinExistence type="inferred from homology"/>
<dbReference type="GO" id="GO:0009095">
    <property type="term" value="P:aromatic amino acid family biosynthetic process, prephenate pathway"/>
    <property type="evidence" value="ECO:0007669"/>
    <property type="project" value="UniProtKB-ARBA"/>
</dbReference>
<name>A0AAW1S3G2_9CHLO</name>
<keyword evidence="3" id="KW-0032">Aminotransferase</keyword>
<sequence length="462" mass="49050">MHRLFSQAPGAVAAENARSLDTALNPRVEAVRPSKTMLLTDLARSMRESGVDVIALAAGEPDFDTPAAILEAGQEALRKGITRYTPNTGTAPLRAAIVRKLQEENGLEYSADEIVVSNGAKQSIWQALLAVCSPGDQVLIPAPYWVSYPEMARMAGAEAVVLDTAQADSYLLAAEQLEAALTPTSRVLILCSPSNPTGTVYDEARLRAIAEVVARHPRLLVLSDEIYEHIIYLPARHVSFAGLPGMWPRTLTVNGFSKCFAMTGWRLGYLAAPFPFAKGAAAIQSQSTSGASAIAQHAGVAALGLGYAGGEPVAEMVAAFRERKDFVLGKLREIEGVTVAEPAGAFYVLPQMDAFFGEGAHADGFGDVPDPDTLCRYLLEVAHVALVPGDAFGAPACVRISYATSLAKLGEALGRIARALAPDVFMRRLPVGRACYSFSEKNKAALDVLFRALSAALAPRAV</sequence>
<keyword evidence="4" id="KW-0808">Transferase</keyword>
<comment type="caution">
    <text evidence="7">The sequence shown here is derived from an EMBL/GenBank/DDBJ whole genome shotgun (WGS) entry which is preliminary data.</text>
</comment>
<protein>
    <recommendedName>
        <fullName evidence="6">Aminotransferase class I/classII large domain-containing protein</fullName>
    </recommendedName>
</protein>
<comment type="cofactor">
    <cofactor evidence="1">
        <name>pyridoxal 5'-phosphate</name>
        <dbReference type="ChEBI" id="CHEBI:597326"/>
    </cofactor>
</comment>
<evidence type="ECO:0000256" key="1">
    <source>
        <dbReference type="ARBA" id="ARBA00001933"/>
    </source>
</evidence>
<dbReference type="Gene3D" id="3.90.1150.10">
    <property type="entry name" value="Aspartate Aminotransferase, domain 1"/>
    <property type="match status" value="1"/>
</dbReference>
<dbReference type="InterPro" id="IPR015421">
    <property type="entry name" value="PyrdxlP-dep_Trfase_major"/>
</dbReference>
<dbReference type="Proteomes" id="UP001445335">
    <property type="component" value="Unassembled WGS sequence"/>
</dbReference>
<reference evidence="7 8" key="1">
    <citation type="journal article" date="2024" name="Nat. Commun.">
        <title>Phylogenomics reveals the evolutionary origins of lichenization in chlorophyte algae.</title>
        <authorList>
            <person name="Puginier C."/>
            <person name="Libourel C."/>
            <person name="Otte J."/>
            <person name="Skaloud P."/>
            <person name="Haon M."/>
            <person name="Grisel S."/>
            <person name="Petersen M."/>
            <person name="Berrin J.G."/>
            <person name="Delaux P.M."/>
            <person name="Dal Grande F."/>
            <person name="Keller J."/>
        </authorList>
    </citation>
    <scope>NUCLEOTIDE SEQUENCE [LARGE SCALE GENOMIC DNA]</scope>
    <source>
        <strain evidence="7 8">SAG 245.80</strain>
    </source>
</reference>
<evidence type="ECO:0000256" key="3">
    <source>
        <dbReference type="ARBA" id="ARBA00022576"/>
    </source>
</evidence>
<dbReference type="PROSITE" id="PS00105">
    <property type="entry name" value="AA_TRANSFER_CLASS_1"/>
    <property type="match status" value="1"/>
</dbReference>
<dbReference type="GO" id="GO:0030170">
    <property type="term" value="F:pyridoxal phosphate binding"/>
    <property type="evidence" value="ECO:0007669"/>
    <property type="project" value="InterPro"/>
</dbReference>
<dbReference type="PANTHER" id="PTHR46383">
    <property type="entry name" value="ASPARTATE AMINOTRANSFERASE"/>
    <property type="match status" value="1"/>
</dbReference>
<evidence type="ECO:0000259" key="6">
    <source>
        <dbReference type="Pfam" id="PF00155"/>
    </source>
</evidence>
<dbReference type="InterPro" id="IPR015424">
    <property type="entry name" value="PyrdxlP-dep_Trfase"/>
</dbReference>
<dbReference type="PANTHER" id="PTHR46383:SF1">
    <property type="entry name" value="ASPARTATE AMINOTRANSFERASE"/>
    <property type="match status" value="1"/>
</dbReference>
<comment type="similarity">
    <text evidence="2">Belongs to the class-I pyridoxal-phosphate-dependent aminotransferase family.</text>
</comment>
<evidence type="ECO:0000256" key="4">
    <source>
        <dbReference type="ARBA" id="ARBA00022679"/>
    </source>
</evidence>
<evidence type="ECO:0000313" key="7">
    <source>
        <dbReference type="EMBL" id="KAK9840550.1"/>
    </source>
</evidence>
<dbReference type="InterPro" id="IPR004838">
    <property type="entry name" value="NHTrfase_class1_PyrdxlP-BS"/>
</dbReference>
<evidence type="ECO:0000256" key="5">
    <source>
        <dbReference type="ARBA" id="ARBA00022898"/>
    </source>
</evidence>
<dbReference type="GO" id="GO:0004069">
    <property type="term" value="F:L-aspartate:2-oxoglutarate aminotransferase activity"/>
    <property type="evidence" value="ECO:0007669"/>
    <property type="project" value="UniProtKB-ARBA"/>
</dbReference>
<dbReference type="SUPFAM" id="SSF53383">
    <property type="entry name" value="PLP-dependent transferases"/>
    <property type="match status" value="1"/>
</dbReference>
<dbReference type="GO" id="GO:0033853">
    <property type="term" value="F:aspartate-prephenate aminotransferase activity"/>
    <property type="evidence" value="ECO:0007669"/>
    <property type="project" value="UniProtKB-ARBA"/>
</dbReference>
<dbReference type="Gene3D" id="3.40.640.10">
    <property type="entry name" value="Type I PLP-dependent aspartate aminotransferase-like (Major domain)"/>
    <property type="match status" value="1"/>
</dbReference>
<dbReference type="AlphaFoldDB" id="A0AAW1S3G2"/>
<dbReference type="InterPro" id="IPR050596">
    <property type="entry name" value="AspAT/PAT-like"/>
</dbReference>
<feature type="domain" description="Aminotransferase class I/classII large" evidence="6">
    <location>
        <begin position="52"/>
        <end position="416"/>
    </location>
</feature>
<gene>
    <name evidence="7" type="ORF">WJX81_000725</name>
</gene>
<dbReference type="Pfam" id="PF00155">
    <property type="entry name" value="Aminotran_1_2"/>
    <property type="match status" value="1"/>
</dbReference>
<evidence type="ECO:0000256" key="2">
    <source>
        <dbReference type="ARBA" id="ARBA00007441"/>
    </source>
</evidence>
<dbReference type="EMBL" id="JALJOU010000013">
    <property type="protein sequence ID" value="KAK9840550.1"/>
    <property type="molecule type" value="Genomic_DNA"/>
</dbReference>
<keyword evidence="8" id="KW-1185">Reference proteome</keyword>
<accession>A0AAW1S3G2</accession>
<evidence type="ECO:0000313" key="8">
    <source>
        <dbReference type="Proteomes" id="UP001445335"/>
    </source>
</evidence>
<keyword evidence="5" id="KW-0663">Pyridoxal phosphate</keyword>
<dbReference type="FunFam" id="3.40.640.10:FF:000033">
    <property type="entry name" value="Aspartate aminotransferase"/>
    <property type="match status" value="1"/>
</dbReference>
<dbReference type="InterPro" id="IPR015422">
    <property type="entry name" value="PyrdxlP-dep_Trfase_small"/>
</dbReference>
<organism evidence="7 8">
    <name type="scientific">Elliptochloris bilobata</name>
    <dbReference type="NCBI Taxonomy" id="381761"/>
    <lineage>
        <taxon>Eukaryota</taxon>
        <taxon>Viridiplantae</taxon>
        <taxon>Chlorophyta</taxon>
        <taxon>core chlorophytes</taxon>
        <taxon>Trebouxiophyceae</taxon>
        <taxon>Trebouxiophyceae incertae sedis</taxon>
        <taxon>Elliptochloris clade</taxon>
        <taxon>Elliptochloris</taxon>
    </lineage>
</organism>
<dbReference type="CDD" id="cd00609">
    <property type="entry name" value="AAT_like"/>
    <property type="match status" value="1"/>
</dbReference>
<dbReference type="InterPro" id="IPR004839">
    <property type="entry name" value="Aminotransferase_I/II_large"/>
</dbReference>
<dbReference type="GO" id="GO:0033854">
    <property type="term" value="F:glutamate-prephenate aminotransferase activity"/>
    <property type="evidence" value="ECO:0007669"/>
    <property type="project" value="UniProtKB-ARBA"/>
</dbReference>